<dbReference type="Gene3D" id="1.25.40.10">
    <property type="entry name" value="Tetratricopeptide repeat domain"/>
    <property type="match status" value="4"/>
</dbReference>
<keyword evidence="4" id="KW-1185">Reference proteome</keyword>
<keyword evidence="1" id="KW-0677">Repeat</keyword>
<dbReference type="HOGENOM" id="CLU_439690_0_0_1"/>
<dbReference type="PANTHER" id="PTHR47942:SF16">
    <property type="entry name" value="PENTATRICOPEPTIDE REPEAT DOMAIN CONTAINING PROTEIN-RELATED"/>
    <property type="match status" value="1"/>
</dbReference>
<dbReference type="InterPro" id="IPR051222">
    <property type="entry name" value="PPR/CCM1_RNA-binding"/>
</dbReference>
<dbReference type="InterPro" id="IPR002885">
    <property type="entry name" value="PPR_rpt"/>
</dbReference>
<dbReference type="Pfam" id="PF13041">
    <property type="entry name" value="PPR_2"/>
    <property type="match status" value="1"/>
</dbReference>
<organism evidence="4">
    <name type="scientific">Selaginella moellendorffii</name>
    <name type="common">Spikemoss</name>
    <dbReference type="NCBI Taxonomy" id="88036"/>
    <lineage>
        <taxon>Eukaryota</taxon>
        <taxon>Viridiplantae</taxon>
        <taxon>Streptophyta</taxon>
        <taxon>Embryophyta</taxon>
        <taxon>Tracheophyta</taxon>
        <taxon>Lycopodiopsida</taxon>
        <taxon>Selaginellales</taxon>
        <taxon>Selaginellaceae</taxon>
        <taxon>Selaginella</taxon>
    </lineage>
</organism>
<evidence type="ECO:0008006" key="5">
    <source>
        <dbReference type="Google" id="ProtNLM"/>
    </source>
</evidence>
<evidence type="ECO:0000313" key="3">
    <source>
        <dbReference type="EMBL" id="EFJ18196.1"/>
    </source>
</evidence>
<dbReference type="EMBL" id="GL377610">
    <property type="protein sequence ID" value="EFJ18196.1"/>
    <property type="molecule type" value="Genomic_DNA"/>
</dbReference>
<feature type="repeat" description="PPR" evidence="2">
    <location>
        <begin position="308"/>
        <end position="342"/>
    </location>
</feature>
<dbReference type="Pfam" id="PF01535">
    <property type="entry name" value="PPR"/>
    <property type="match status" value="2"/>
</dbReference>
<gene>
    <name evidence="3" type="ORF">SELMODRAFT_420164</name>
</gene>
<dbReference type="AlphaFoldDB" id="D8SB60"/>
<reference evidence="3 4" key="1">
    <citation type="journal article" date="2011" name="Science">
        <title>The Selaginella genome identifies genetic changes associated with the evolution of vascular plants.</title>
        <authorList>
            <person name="Banks J.A."/>
            <person name="Nishiyama T."/>
            <person name="Hasebe M."/>
            <person name="Bowman J.L."/>
            <person name="Gribskov M."/>
            <person name="dePamphilis C."/>
            <person name="Albert V.A."/>
            <person name="Aono N."/>
            <person name="Aoyama T."/>
            <person name="Ambrose B.A."/>
            <person name="Ashton N.W."/>
            <person name="Axtell M.J."/>
            <person name="Barker E."/>
            <person name="Barker M.S."/>
            <person name="Bennetzen J.L."/>
            <person name="Bonawitz N.D."/>
            <person name="Chapple C."/>
            <person name="Cheng C."/>
            <person name="Correa L.G."/>
            <person name="Dacre M."/>
            <person name="DeBarry J."/>
            <person name="Dreyer I."/>
            <person name="Elias M."/>
            <person name="Engstrom E.M."/>
            <person name="Estelle M."/>
            <person name="Feng L."/>
            <person name="Finet C."/>
            <person name="Floyd S.K."/>
            <person name="Frommer W.B."/>
            <person name="Fujita T."/>
            <person name="Gramzow L."/>
            <person name="Gutensohn M."/>
            <person name="Harholt J."/>
            <person name="Hattori M."/>
            <person name="Heyl A."/>
            <person name="Hirai T."/>
            <person name="Hiwatashi Y."/>
            <person name="Ishikawa M."/>
            <person name="Iwata M."/>
            <person name="Karol K.G."/>
            <person name="Koehler B."/>
            <person name="Kolukisaoglu U."/>
            <person name="Kubo M."/>
            <person name="Kurata T."/>
            <person name="Lalonde S."/>
            <person name="Li K."/>
            <person name="Li Y."/>
            <person name="Litt A."/>
            <person name="Lyons E."/>
            <person name="Manning G."/>
            <person name="Maruyama T."/>
            <person name="Michael T.P."/>
            <person name="Mikami K."/>
            <person name="Miyazaki S."/>
            <person name="Morinaga S."/>
            <person name="Murata T."/>
            <person name="Mueller-Roeber B."/>
            <person name="Nelson D.R."/>
            <person name="Obara M."/>
            <person name="Oguri Y."/>
            <person name="Olmstead R.G."/>
            <person name="Onodera N."/>
            <person name="Petersen B.L."/>
            <person name="Pils B."/>
            <person name="Prigge M."/>
            <person name="Rensing S.A."/>
            <person name="Riano-Pachon D.M."/>
            <person name="Roberts A.W."/>
            <person name="Sato Y."/>
            <person name="Scheller H.V."/>
            <person name="Schulz B."/>
            <person name="Schulz C."/>
            <person name="Shakirov E.V."/>
            <person name="Shibagaki N."/>
            <person name="Shinohara N."/>
            <person name="Shippen D.E."/>
            <person name="Soerensen I."/>
            <person name="Sotooka R."/>
            <person name="Sugimoto N."/>
            <person name="Sugita M."/>
            <person name="Sumikawa N."/>
            <person name="Tanurdzic M."/>
            <person name="Theissen G."/>
            <person name="Ulvskov P."/>
            <person name="Wakazuki S."/>
            <person name="Weng J.K."/>
            <person name="Willats W.W."/>
            <person name="Wipf D."/>
            <person name="Wolf P.G."/>
            <person name="Yang L."/>
            <person name="Zimmer A.D."/>
            <person name="Zhu Q."/>
            <person name="Mitros T."/>
            <person name="Hellsten U."/>
            <person name="Loque D."/>
            <person name="Otillar R."/>
            <person name="Salamov A."/>
            <person name="Schmutz J."/>
            <person name="Shapiro H."/>
            <person name="Lindquist E."/>
            <person name="Lucas S."/>
            <person name="Rokhsar D."/>
            <person name="Grigoriev I.V."/>
        </authorList>
    </citation>
    <scope>NUCLEOTIDE SEQUENCE [LARGE SCALE GENOMIC DNA]</scope>
</reference>
<feature type="repeat" description="PPR" evidence="2">
    <location>
        <begin position="496"/>
        <end position="530"/>
    </location>
</feature>
<dbReference type="Gramene" id="EFJ18196">
    <property type="protein sequence ID" value="EFJ18196"/>
    <property type="gene ID" value="SELMODRAFT_420164"/>
</dbReference>
<dbReference type="STRING" id="88036.D8SB60"/>
<dbReference type="Proteomes" id="UP000001514">
    <property type="component" value="Unassembled WGS sequence"/>
</dbReference>
<evidence type="ECO:0000313" key="4">
    <source>
        <dbReference type="Proteomes" id="UP000001514"/>
    </source>
</evidence>
<dbReference type="PANTHER" id="PTHR47942">
    <property type="entry name" value="TETRATRICOPEPTIDE REPEAT (TPR)-LIKE SUPERFAMILY PROTEIN-RELATED"/>
    <property type="match status" value="1"/>
</dbReference>
<dbReference type="eggNOG" id="KOG4197">
    <property type="taxonomic scope" value="Eukaryota"/>
</dbReference>
<dbReference type="PROSITE" id="PS51375">
    <property type="entry name" value="PPR"/>
    <property type="match status" value="5"/>
</dbReference>
<dbReference type="NCBIfam" id="TIGR00756">
    <property type="entry name" value="PPR"/>
    <property type="match status" value="2"/>
</dbReference>
<proteinExistence type="predicted"/>
<feature type="repeat" description="PPR" evidence="2">
    <location>
        <begin position="238"/>
        <end position="272"/>
    </location>
</feature>
<evidence type="ECO:0000256" key="2">
    <source>
        <dbReference type="PROSITE-ProRule" id="PRU00708"/>
    </source>
</evidence>
<dbReference type="InterPro" id="IPR011990">
    <property type="entry name" value="TPR-like_helical_dom_sf"/>
</dbReference>
<dbReference type="Pfam" id="PF13812">
    <property type="entry name" value="PPR_3"/>
    <property type="match status" value="1"/>
</dbReference>
<name>D8SB60_SELML</name>
<protein>
    <recommendedName>
        <fullName evidence="5">Pentacotripeptide-repeat region of PRORP domain-containing protein</fullName>
    </recommendedName>
</protein>
<sequence length="622" mass="70208">MRGWRRWSRDLGCVALEAFPQSRRSGGVAALSPPASDLLGVLRQGLLQGKRWKEIAAAYQGAIDPQIAGQVLKNVWDVRLACCVFFWARREKQCVHTLWSYQCFLEALLRSRGGSLVIRHYVEMVKAGIGHDEYGFCLALAGICETGSWFQAFKKLKNRTIFGKPLSSSMFNVVLEGACKRERLRGAADILRYMTSVAMVSPDVLSYRIVIEAFGAGHWIQQVETCFRDMVERGIEPDAAIYEALVDAYSGVYRQEEGCKAFSSMLERGWRPSSDAYSVLLRCCLKNWDGVSAYKLFREMEGVGYELTGTLYQEMIHGFVNSRMFSEARALTKEMVSKGFKPSPSGYSALILAFASPARVNESWEVFQELLQQCGNVLDRETYSAFVTKLAKMDRAAEAVRAYEGMTESCDRRPDEKTLQELVGCLCRTGSVDLAQWLINQVVHDFKNIVPSVETFNMVLSEYCCFGPSYGNLRSLEIKKAMELLDEMVKLGRRPTVNSFQIAVHGLCKAGRALDAYKLFLTIRDFDLAPDAATSKTVIMGLCSIGRIVEAELVFDHLLSDRREVKESSLVVSQVYKVIVDARCSDLRKLLRKGRRWWNESSQLFVGRDHETTTTHLYNVNH</sequence>
<dbReference type="KEGG" id="smo:SELMODRAFT_420164"/>
<accession>D8SB60</accession>
<feature type="repeat" description="PPR" evidence="2">
    <location>
        <begin position="203"/>
        <end position="237"/>
    </location>
</feature>
<dbReference type="InParanoid" id="D8SB60"/>
<feature type="repeat" description="PPR" evidence="2">
    <location>
        <begin position="273"/>
        <end position="307"/>
    </location>
</feature>
<evidence type="ECO:0000256" key="1">
    <source>
        <dbReference type="ARBA" id="ARBA00022737"/>
    </source>
</evidence>